<feature type="domain" description="Short chain dehydrogenase-like proteobacteria" evidence="1">
    <location>
        <begin position="5"/>
        <end position="98"/>
    </location>
</feature>
<gene>
    <name evidence="2" type="ORF">K3148_09920</name>
</gene>
<keyword evidence="3" id="KW-1185">Reference proteome</keyword>
<dbReference type="Pfam" id="PF21777">
    <property type="entry name" value="SDR-like"/>
    <property type="match status" value="1"/>
</dbReference>
<sequence>MKRIAVEGLPEEPLAAAGLFHQNWLDPIERALEAGQDVLVTLDPADHTHDEWRRAAAAMLARKHAPRRVVLVAGEGAALEPIATYLASAPGVTGQYLKAAG</sequence>
<accession>A0ABX8ZJJ7</accession>
<evidence type="ECO:0000259" key="1">
    <source>
        <dbReference type="Pfam" id="PF21777"/>
    </source>
</evidence>
<proteinExistence type="predicted"/>
<dbReference type="EMBL" id="CP081295">
    <property type="protein sequence ID" value="QZD89151.1"/>
    <property type="molecule type" value="Genomic_DNA"/>
</dbReference>
<name>A0ABX8ZJJ7_9SPHN</name>
<dbReference type="InterPro" id="IPR048623">
    <property type="entry name" value="SDR-like_proteobact"/>
</dbReference>
<evidence type="ECO:0000313" key="2">
    <source>
        <dbReference type="EMBL" id="QZD89151.1"/>
    </source>
</evidence>
<organism evidence="2 3">
    <name type="scientific">Qipengyuania aurantiaca</name>
    <dbReference type="NCBI Taxonomy" id="2867233"/>
    <lineage>
        <taxon>Bacteria</taxon>
        <taxon>Pseudomonadati</taxon>
        <taxon>Pseudomonadota</taxon>
        <taxon>Alphaproteobacteria</taxon>
        <taxon>Sphingomonadales</taxon>
        <taxon>Erythrobacteraceae</taxon>
        <taxon>Qipengyuania</taxon>
    </lineage>
</organism>
<dbReference type="Proteomes" id="UP000824281">
    <property type="component" value="Chromosome"/>
</dbReference>
<reference evidence="2 3" key="1">
    <citation type="submission" date="2021-08" db="EMBL/GenBank/DDBJ databases">
        <title>Comparative Genomics Analysis of the Genus Qipengyuania Reveals Extensive Genetic Diversity and Metabolic Versatility, Including the Description of Fifteen Novel Species.</title>
        <authorList>
            <person name="Liu Y."/>
        </authorList>
    </citation>
    <scope>NUCLEOTIDE SEQUENCE [LARGE SCALE GENOMIC DNA]</scope>
    <source>
        <strain evidence="2 3">1NDH13</strain>
    </source>
</reference>
<dbReference type="RefSeq" id="WP_221424654.1">
    <property type="nucleotide sequence ID" value="NZ_CP081295.1"/>
</dbReference>
<protein>
    <recommendedName>
        <fullName evidence="1">Short chain dehydrogenase-like proteobacteria domain-containing protein</fullName>
    </recommendedName>
</protein>
<evidence type="ECO:0000313" key="3">
    <source>
        <dbReference type="Proteomes" id="UP000824281"/>
    </source>
</evidence>